<accession>A0A1G9JL81</accession>
<sequence>MPHTEPATAEGELVDHLRRDAALRGERPGWVHNSLSALLLAHGRLFTPAPWPDGGTPPGEPGKCYTEAASWAWASGGELVYVEGLAWDIAWPVEHAWCAGRDGAARDLTWPRPGRAYLGIPVRAEEAVRLLSQHGPLLHGNGFASDLAVTWCRDGFPAELLAEGIGRPVPAAD</sequence>
<keyword evidence="2" id="KW-1185">Reference proteome</keyword>
<gene>
    <name evidence="1" type="ORF">SAMN05421806_13231</name>
</gene>
<dbReference type="RefSeq" id="WP_093618191.1">
    <property type="nucleotide sequence ID" value="NZ_FNFF01000032.1"/>
</dbReference>
<evidence type="ECO:0000313" key="2">
    <source>
        <dbReference type="Proteomes" id="UP000199155"/>
    </source>
</evidence>
<reference evidence="1 2" key="1">
    <citation type="submission" date="2016-10" db="EMBL/GenBank/DDBJ databases">
        <authorList>
            <person name="de Groot N.N."/>
        </authorList>
    </citation>
    <scope>NUCLEOTIDE SEQUENCE [LARGE SCALE GENOMIC DNA]</scope>
    <source>
        <strain evidence="1 2">CGMCC 4.5727</strain>
    </source>
</reference>
<protein>
    <submittedName>
        <fullName evidence="1">Uncharacterized protein</fullName>
    </submittedName>
</protein>
<organism evidence="1 2">
    <name type="scientific">Streptomyces indicus</name>
    <dbReference type="NCBI Taxonomy" id="417292"/>
    <lineage>
        <taxon>Bacteria</taxon>
        <taxon>Bacillati</taxon>
        <taxon>Actinomycetota</taxon>
        <taxon>Actinomycetes</taxon>
        <taxon>Kitasatosporales</taxon>
        <taxon>Streptomycetaceae</taxon>
        <taxon>Streptomyces</taxon>
    </lineage>
</organism>
<evidence type="ECO:0000313" key="1">
    <source>
        <dbReference type="EMBL" id="SDL38289.1"/>
    </source>
</evidence>
<dbReference type="Proteomes" id="UP000199155">
    <property type="component" value="Unassembled WGS sequence"/>
</dbReference>
<proteinExistence type="predicted"/>
<dbReference type="EMBL" id="FNFF01000032">
    <property type="protein sequence ID" value="SDL38289.1"/>
    <property type="molecule type" value="Genomic_DNA"/>
</dbReference>
<dbReference type="OrthoDB" id="4224864at2"/>
<name>A0A1G9JL81_9ACTN</name>
<dbReference type="AlphaFoldDB" id="A0A1G9JL81"/>